<dbReference type="Proteomes" id="UP000276133">
    <property type="component" value="Unassembled WGS sequence"/>
</dbReference>
<proteinExistence type="predicted"/>
<evidence type="ECO:0000313" key="1">
    <source>
        <dbReference type="EMBL" id="RNA23834.1"/>
    </source>
</evidence>
<accession>A0A3M7RK29</accession>
<protein>
    <submittedName>
        <fullName evidence="1">Uncharacterized protein</fullName>
    </submittedName>
</protein>
<dbReference type="EMBL" id="REGN01003212">
    <property type="protein sequence ID" value="RNA23834.1"/>
    <property type="molecule type" value="Genomic_DNA"/>
</dbReference>
<sequence length="73" mass="8357">MALNIQPSKFCIKPNKFNIQKMDLSKSNERARCLFKIKPSISFEQIISYVNSKIGNLTHALAGFGFEMVNYNK</sequence>
<evidence type="ECO:0000313" key="2">
    <source>
        <dbReference type="Proteomes" id="UP000276133"/>
    </source>
</evidence>
<comment type="caution">
    <text evidence="1">The sequence shown here is derived from an EMBL/GenBank/DDBJ whole genome shotgun (WGS) entry which is preliminary data.</text>
</comment>
<organism evidence="1 2">
    <name type="scientific">Brachionus plicatilis</name>
    <name type="common">Marine rotifer</name>
    <name type="synonym">Brachionus muelleri</name>
    <dbReference type="NCBI Taxonomy" id="10195"/>
    <lineage>
        <taxon>Eukaryota</taxon>
        <taxon>Metazoa</taxon>
        <taxon>Spiralia</taxon>
        <taxon>Gnathifera</taxon>
        <taxon>Rotifera</taxon>
        <taxon>Eurotatoria</taxon>
        <taxon>Monogononta</taxon>
        <taxon>Pseudotrocha</taxon>
        <taxon>Ploima</taxon>
        <taxon>Brachionidae</taxon>
        <taxon>Brachionus</taxon>
    </lineage>
</organism>
<name>A0A3M7RK29_BRAPC</name>
<dbReference type="AlphaFoldDB" id="A0A3M7RK29"/>
<keyword evidence="2" id="KW-1185">Reference proteome</keyword>
<reference evidence="1 2" key="1">
    <citation type="journal article" date="2018" name="Sci. Rep.">
        <title>Genomic signatures of local adaptation to the degree of environmental predictability in rotifers.</title>
        <authorList>
            <person name="Franch-Gras L."/>
            <person name="Hahn C."/>
            <person name="Garcia-Roger E.M."/>
            <person name="Carmona M.J."/>
            <person name="Serra M."/>
            <person name="Gomez A."/>
        </authorList>
    </citation>
    <scope>NUCLEOTIDE SEQUENCE [LARGE SCALE GENOMIC DNA]</scope>
    <source>
        <strain evidence="1">HYR1</strain>
    </source>
</reference>
<gene>
    <name evidence="1" type="ORF">BpHYR1_039866</name>
</gene>